<evidence type="ECO:0000313" key="3">
    <source>
        <dbReference type="EMBL" id="KAG4413713.1"/>
    </source>
</evidence>
<feature type="coiled-coil region" evidence="1">
    <location>
        <begin position="371"/>
        <end position="398"/>
    </location>
</feature>
<evidence type="ECO:0000256" key="2">
    <source>
        <dbReference type="SAM" id="MobiDB-lite"/>
    </source>
</evidence>
<feature type="region of interest" description="Disordered" evidence="2">
    <location>
        <begin position="334"/>
        <end position="353"/>
    </location>
</feature>
<dbReference type="AlphaFoldDB" id="A0A8H7W645"/>
<comment type="caution">
    <text evidence="3">The sequence shown here is derived from an EMBL/GenBank/DDBJ whole genome shotgun (WGS) entry which is preliminary data.</text>
</comment>
<dbReference type="OrthoDB" id="10577769at2759"/>
<dbReference type="Proteomes" id="UP000664132">
    <property type="component" value="Unassembled WGS sequence"/>
</dbReference>
<name>A0A8H7W645_9HELO</name>
<sequence>MAKPKTEKASYSSMEFEAELARLKPLLGQLTTNNKIRAACREREKATFGGDETKVRADAFWEYLRRLNSSADGNPQYHKVWDEITLYDRMGATSQDLVDGELLGQKAFVELGLVVDTWKRLDGDRGLWLVVDCEELSAAKIKLEDASISGADFFRIFLKLEKFKSGVEKWTVPALYEVRCRLHKYVLHMEGVRAQNRDSDPPFGNHASVPGRSAPEGPPGSPSRFEIHNEPKKTATMIRLITKRRSLDDSLSSAEDLRGRATKRVSENERLKAASMPKVNTVSSSTAFLPTRTKSPYLPGLDISASDSAGKETSKQIQKSSTIKSTTSIASKTPVIVTPSTSPASTSTRRSSFDDIDKLTKNRDDPYFLAMRNIRSKLEEAEERLDTSKKTAMRSLGEVEEAKKCHRALLESITSQNKKLFMLCAAIKADWSISSIEAAAIGCKDYGETGVAILETFEPIIVHKKALKAIHEAEVECEKLKEAYDNMKEVAKFIMEEENN</sequence>
<reference evidence="3" key="1">
    <citation type="submission" date="2021-02" db="EMBL/GenBank/DDBJ databases">
        <title>Genome sequence Cadophora malorum strain M34.</title>
        <authorList>
            <person name="Stefanovic E."/>
            <person name="Vu D."/>
            <person name="Scully C."/>
            <person name="Dijksterhuis J."/>
            <person name="Roader J."/>
            <person name="Houbraken J."/>
        </authorList>
    </citation>
    <scope>NUCLEOTIDE SEQUENCE</scope>
    <source>
        <strain evidence="3">M34</strain>
    </source>
</reference>
<protein>
    <submittedName>
        <fullName evidence="3">Uncharacterized protein</fullName>
    </submittedName>
</protein>
<dbReference type="EMBL" id="JAFJYH010000299">
    <property type="protein sequence ID" value="KAG4413713.1"/>
    <property type="molecule type" value="Genomic_DNA"/>
</dbReference>
<feature type="region of interest" description="Disordered" evidence="2">
    <location>
        <begin position="303"/>
        <end position="325"/>
    </location>
</feature>
<evidence type="ECO:0000256" key="1">
    <source>
        <dbReference type="SAM" id="Coils"/>
    </source>
</evidence>
<feature type="compositionally biased region" description="Low complexity" evidence="2">
    <location>
        <begin position="334"/>
        <end position="350"/>
    </location>
</feature>
<gene>
    <name evidence="3" type="ORF">IFR04_013148</name>
</gene>
<keyword evidence="1" id="KW-0175">Coiled coil</keyword>
<evidence type="ECO:0000313" key="4">
    <source>
        <dbReference type="Proteomes" id="UP000664132"/>
    </source>
</evidence>
<feature type="compositionally biased region" description="Low complexity" evidence="2">
    <location>
        <begin position="315"/>
        <end position="325"/>
    </location>
</feature>
<proteinExistence type="predicted"/>
<feature type="region of interest" description="Disordered" evidence="2">
    <location>
        <begin position="196"/>
        <end position="228"/>
    </location>
</feature>
<accession>A0A8H7W645</accession>
<keyword evidence="4" id="KW-1185">Reference proteome</keyword>
<feature type="coiled-coil region" evidence="1">
    <location>
        <begin position="463"/>
        <end position="497"/>
    </location>
</feature>
<organism evidence="3 4">
    <name type="scientific">Cadophora malorum</name>
    <dbReference type="NCBI Taxonomy" id="108018"/>
    <lineage>
        <taxon>Eukaryota</taxon>
        <taxon>Fungi</taxon>
        <taxon>Dikarya</taxon>
        <taxon>Ascomycota</taxon>
        <taxon>Pezizomycotina</taxon>
        <taxon>Leotiomycetes</taxon>
        <taxon>Helotiales</taxon>
        <taxon>Ploettnerulaceae</taxon>
        <taxon>Cadophora</taxon>
    </lineage>
</organism>